<comment type="caution">
    <text evidence="14">The sequence shown here is derived from an EMBL/GenBank/DDBJ whole genome shotgun (WGS) entry which is preliminary data.</text>
</comment>
<evidence type="ECO:0000256" key="12">
    <source>
        <dbReference type="RuleBase" id="RU365097"/>
    </source>
</evidence>
<evidence type="ECO:0000256" key="4">
    <source>
        <dbReference type="ARBA" id="ARBA00022448"/>
    </source>
</evidence>
<dbReference type="Pfam" id="PF00528">
    <property type="entry name" value="BPD_transp_1"/>
    <property type="match status" value="1"/>
</dbReference>
<dbReference type="SUPFAM" id="SSF161098">
    <property type="entry name" value="MetI-like"/>
    <property type="match status" value="1"/>
</dbReference>
<evidence type="ECO:0000256" key="10">
    <source>
        <dbReference type="ARBA" id="ARBA00023136"/>
    </source>
</evidence>
<feature type="domain" description="ABC transmembrane type-1" evidence="13">
    <location>
        <begin position="11"/>
        <end position="214"/>
    </location>
</feature>
<evidence type="ECO:0000256" key="9">
    <source>
        <dbReference type="ARBA" id="ARBA00022989"/>
    </source>
</evidence>
<dbReference type="AlphaFoldDB" id="A0A7Y0AW45"/>
<evidence type="ECO:0000256" key="7">
    <source>
        <dbReference type="ARBA" id="ARBA00022519"/>
    </source>
</evidence>
<feature type="transmembrane region" description="Helical" evidence="11">
    <location>
        <begin position="83"/>
        <end position="108"/>
    </location>
</feature>
<accession>A0A7Y0AW45</accession>
<proteinExistence type="inferred from homology"/>
<dbReference type="InterPro" id="IPR011867">
    <property type="entry name" value="ModB_ABC"/>
</dbReference>
<evidence type="ECO:0000256" key="2">
    <source>
        <dbReference type="ARBA" id="ARBA00004429"/>
    </source>
</evidence>
<dbReference type="InterPro" id="IPR000515">
    <property type="entry name" value="MetI-like"/>
</dbReference>
<comment type="function">
    <text evidence="1 12">Part of the binding-protein-dependent transport system for molybdenum; probably responsible for the translocation of the substrate across the membrane.</text>
</comment>
<dbReference type="PANTHER" id="PTHR30183:SF3">
    <property type="entry name" value="MOLYBDENUM TRANSPORT SYSTEM PERMEASE PROTEIN MODB"/>
    <property type="match status" value="1"/>
</dbReference>
<evidence type="ECO:0000256" key="5">
    <source>
        <dbReference type="ARBA" id="ARBA00022475"/>
    </source>
</evidence>
<dbReference type="PROSITE" id="PS50928">
    <property type="entry name" value="ABC_TM1"/>
    <property type="match status" value="1"/>
</dbReference>
<dbReference type="CDD" id="cd06261">
    <property type="entry name" value="TM_PBP2"/>
    <property type="match status" value="1"/>
</dbReference>
<dbReference type="Gene3D" id="1.10.3720.10">
    <property type="entry name" value="MetI-like"/>
    <property type="match status" value="1"/>
</dbReference>
<evidence type="ECO:0000256" key="6">
    <source>
        <dbReference type="ARBA" id="ARBA00022505"/>
    </source>
</evidence>
<dbReference type="NCBIfam" id="NF006939">
    <property type="entry name" value="PRK09421.1"/>
    <property type="match status" value="1"/>
</dbReference>
<dbReference type="GO" id="GO:0015098">
    <property type="term" value="F:molybdate ion transmembrane transporter activity"/>
    <property type="evidence" value="ECO:0007669"/>
    <property type="project" value="UniProtKB-UniRule"/>
</dbReference>
<evidence type="ECO:0000256" key="8">
    <source>
        <dbReference type="ARBA" id="ARBA00022692"/>
    </source>
</evidence>
<evidence type="ECO:0000256" key="1">
    <source>
        <dbReference type="ARBA" id="ARBA00002949"/>
    </source>
</evidence>
<dbReference type="Proteomes" id="UP000541470">
    <property type="component" value="Unassembled WGS sequence"/>
</dbReference>
<keyword evidence="10 11" id="KW-0472">Membrane</keyword>
<keyword evidence="15" id="KW-1185">Reference proteome</keyword>
<dbReference type="RefSeq" id="WP_169590153.1">
    <property type="nucleotide sequence ID" value="NZ_JABBGK010000002.1"/>
</dbReference>
<protein>
    <recommendedName>
        <fullName evidence="12">Molybdenum transport system permease</fullName>
    </recommendedName>
</protein>
<feature type="transmembrane region" description="Helical" evidence="11">
    <location>
        <begin position="129"/>
        <end position="158"/>
    </location>
</feature>
<comment type="similarity">
    <text evidence="3 12">Belongs to the binding-protein-dependent transport system permease family. CysTW subfamily.</text>
</comment>
<dbReference type="PANTHER" id="PTHR30183">
    <property type="entry name" value="MOLYBDENUM TRANSPORT SYSTEM PERMEASE PROTEIN MODB"/>
    <property type="match status" value="1"/>
</dbReference>
<keyword evidence="5" id="KW-1003">Cell membrane</keyword>
<dbReference type="EMBL" id="JABBGK010000002">
    <property type="protein sequence ID" value="NML74590.1"/>
    <property type="molecule type" value="Genomic_DNA"/>
</dbReference>
<dbReference type="GO" id="GO:0005886">
    <property type="term" value="C:plasma membrane"/>
    <property type="evidence" value="ECO:0007669"/>
    <property type="project" value="UniProtKB-SubCell"/>
</dbReference>
<gene>
    <name evidence="14" type="primary">modB</name>
    <name evidence="14" type="ORF">HHL25_10690</name>
</gene>
<sequence length="230" mass="24287">MELTPEELTAMRLSLKVAATAVAFSLPFGVAVAWLLSRRDFWGKTLLNGIVHLPLIMPPVVTGYLLLLTFGRRGTVGAFLDQWFGLVFSFRWTGAALAAAVMGFPLLVRSIRLSLDAVDRRLEAAASTLGASPFSVFVTVTLPLILPGIAAGAVLAFAKAMGEFGATITFVSNIPGETQTLASAIYTYTQVPGGDYAAMRLTLISIGLSLAALVASEVVSRRLALRLGAA</sequence>
<keyword evidence="9 11" id="KW-1133">Transmembrane helix</keyword>
<name>A0A7Y0AW45_9HYPH</name>
<dbReference type="NCBIfam" id="TIGR02141">
    <property type="entry name" value="modB_ABC"/>
    <property type="match status" value="1"/>
</dbReference>
<evidence type="ECO:0000313" key="15">
    <source>
        <dbReference type="Proteomes" id="UP000541470"/>
    </source>
</evidence>
<keyword evidence="8 11" id="KW-0812">Transmembrane</keyword>
<keyword evidence="4 11" id="KW-0813">Transport</keyword>
<evidence type="ECO:0000256" key="11">
    <source>
        <dbReference type="RuleBase" id="RU363032"/>
    </source>
</evidence>
<comment type="subcellular location">
    <subcellularLocation>
        <location evidence="2 12">Cell inner membrane</location>
        <topology evidence="2 12">Multi-pass membrane protein</topology>
    </subcellularLocation>
    <subcellularLocation>
        <location evidence="11">Cell membrane</location>
        <topology evidence="11">Multi-pass membrane protein</topology>
    </subcellularLocation>
</comment>
<feature type="transmembrane region" description="Helical" evidence="11">
    <location>
        <begin position="17"/>
        <end position="37"/>
    </location>
</feature>
<evidence type="ECO:0000259" key="13">
    <source>
        <dbReference type="PROSITE" id="PS50928"/>
    </source>
</evidence>
<keyword evidence="6 12" id="KW-0500">Molybdenum</keyword>
<feature type="transmembrane region" description="Helical" evidence="11">
    <location>
        <begin position="49"/>
        <end position="71"/>
    </location>
</feature>
<dbReference type="InterPro" id="IPR035906">
    <property type="entry name" value="MetI-like_sf"/>
</dbReference>
<dbReference type="FunFam" id="1.10.3720.10:FF:000018">
    <property type="entry name" value="Molybdenum transport system permease"/>
    <property type="match status" value="1"/>
</dbReference>
<evidence type="ECO:0000313" key="14">
    <source>
        <dbReference type="EMBL" id="NML74590.1"/>
    </source>
</evidence>
<feature type="transmembrane region" description="Helical" evidence="11">
    <location>
        <begin position="197"/>
        <end position="216"/>
    </location>
</feature>
<keyword evidence="7 12" id="KW-0997">Cell inner membrane</keyword>
<reference evidence="14 15" key="1">
    <citation type="submission" date="2020-04" db="EMBL/GenBank/DDBJ databases">
        <title>Rhizobium sp. S-51 isolated from soil.</title>
        <authorList>
            <person name="Dahal R.H."/>
        </authorList>
    </citation>
    <scope>NUCLEOTIDE SEQUENCE [LARGE SCALE GENOMIC DNA]</scope>
    <source>
        <strain evidence="14 15">S-51</strain>
    </source>
</reference>
<organism evidence="14 15">
    <name type="scientific">Rhizobium terricola</name>
    <dbReference type="NCBI Taxonomy" id="2728849"/>
    <lineage>
        <taxon>Bacteria</taxon>
        <taxon>Pseudomonadati</taxon>
        <taxon>Pseudomonadota</taxon>
        <taxon>Alphaproteobacteria</taxon>
        <taxon>Hyphomicrobiales</taxon>
        <taxon>Rhizobiaceae</taxon>
        <taxon>Rhizobium/Agrobacterium group</taxon>
        <taxon>Rhizobium</taxon>
    </lineage>
</organism>
<evidence type="ECO:0000256" key="3">
    <source>
        <dbReference type="ARBA" id="ARBA00007069"/>
    </source>
</evidence>